<dbReference type="OrthoDB" id="10065625at2759"/>
<gene>
    <name evidence="3" type="ORF">MELIAE_LOCUS11961</name>
</gene>
<evidence type="ECO:0000256" key="1">
    <source>
        <dbReference type="SAM" id="MobiDB-lite"/>
    </source>
</evidence>
<proteinExistence type="predicted"/>
<dbReference type="PANTHER" id="PTHR47595">
    <property type="entry name" value="HEAT SHOCK 70 KDA PROTEIN 14"/>
    <property type="match status" value="1"/>
</dbReference>
<dbReference type="AlphaFoldDB" id="A0A9P0BH08"/>
<dbReference type="Gene3D" id="1.10.10.60">
    <property type="entry name" value="Homeodomain-like"/>
    <property type="match status" value="1"/>
</dbReference>
<reference evidence="3" key="1">
    <citation type="submission" date="2021-12" db="EMBL/GenBank/DDBJ databases">
        <authorList>
            <person name="King R."/>
        </authorList>
    </citation>
    <scope>NUCLEOTIDE SEQUENCE</scope>
</reference>
<dbReference type="Pfam" id="PF13837">
    <property type="entry name" value="Myb_DNA-bind_4"/>
    <property type="match status" value="1"/>
</dbReference>
<name>A0A9P0BH08_BRAAE</name>
<dbReference type="PANTHER" id="PTHR47595:SF1">
    <property type="entry name" value="MYB_SANT-LIKE DNA-BINDING DOMAIN-CONTAINING PROTEIN"/>
    <property type="match status" value="1"/>
</dbReference>
<keyword evidence="4" id="KW-1185">Reference proteome</keyword>
<feature type="region of interest" description="Disordered" evidence="1">
    <location>
        <begin position="129"/>
        <end position="150"/>
    </location>
</feature>
<sequence length="238" mass="28372">MTEISSNEKDNDNLDNFFTYERTLCLINLYKDYRPKNQKGHIKSLKKLWEIVSKDISNMYRVTVSAMKCENKFKVLEINYKKVCDNNNKTGRGMKTFAFEKEFDEMFGKKRNFKPALLLSADKCYSQESEPQLKTSHHNHQPSTSKTIEEVEQEQVTECINNTIEETEEKGINNNTRTQRPTPLLCRRNPRSRVPYKRRNDVLIEIKNDFKTYYSEKVEIEKEKLKKKFWKNEKEEQA</sequence>
<protein>
    <recommendedName>
        <fullName evidence="2">Myb/SANT-like DNA-binding domain-containing protein</fullName>
    </recommendedName>
</protein>
<accession>A0A9P0BH08</accession>
<evidence type="ECO:0000259" key="2">
    <source>
        <dbReference type="Pfam" id="PF13837"/>
    </source>
</evidence>
<dbReference type="EMBL" id="OV121139">
    <property type="protein sequence ID" value="CAH0562954.1"/>
    <property type="molecule type" value="Genomic_DNA"/>
</dbReference>
<evidence type="ECO:0000313" key="4">
    <source>
        <dbReference type="Proteomes" id="UP001154078"/>
    </source>
</evidence>
<feature type="domain" description="Myb/SANT-like DNA-binding" evidence="2">
    <location>
        <begin position="16"/>
        <end position="97"/>
    </location>
</feature>
<dbReference type="InterPro" id="IPR044822">
    <property type="entry name" value="Myb_DNA-bind_4"/>
</dbReference>
<feature type="region of interest" description="Disordered" evidence="1">
    <location>
        <begin position="173"/>
        <end position="192"/>
    </location>
</feature>
<evidence type="ECO:0000313" key="3">
    <source>
        <dbReference type="EMBL" id="CAH0562954.1"/>
    </source>
</evidence>
<dbReference type="Proteomes" id="UP001154078">
    <property type="component" value="Chromosome 8"/>
</dbReference>
<organism evidence="3 4">
    <name type="scientific">Brassicogethes aeneus</name>
    <name type="common">Rape pollen beetle</name>
    <name type="synonym">Meligethes aeneus</name>
    <dbReference type="NCBI Taxonomy" id="1431903"/>
    <lineage>
        <taxon>Eukaryota</taxon>
        <taxon>Metazoa</taxon>
        <taxon>Ecdysozoa</taxon>
        <taxon>Arthropoda</taxon>
        <taxon>Hexapoda</taxon>
        <taxon>Insecta</taxon>
        <taxon>Pterygota</taxon>
        <taxon>Neoptera</taxon>
        <taxon>Endopterygota</taxon>
        <taxon>Coleoptera</taxon>
        <taxon>Polyphaga</taxon>
        <taxon>Cucujiformia</taxon>
        <taxon>Nitidulidae</taxon>
        <taxon>Meligethinae</taxon>
        <taxon>Brassicogethes</taxon>
    </lineage>
</organism>